<dbReference type="SUPFAM" id="SSF63411">
    <property type="entry name" value="LuxS/MPP-like metallohydrolase"/>
    <property type="match status" value="2"/>
</dbReference>
<dbReference type="GO" id="GO:0004222">
    <property type="term" value="F:metalloendopeptidase activity"/>
    <property type="evidence" value="ECO:0007669"/>
    <property type="project" value="UniProtKB-EC"/>
</dbReference>
<keyword evidence="12" id="KW-1185">Reference proteome</keyword>
<keyword evidence="6" id="KW-0862">Zinc</keyword>
<dbReference type="Gene3D" id="3.30.830.10">
    <property type="entry name" value="Metalloenzyme, LuxS/M16 peptidase-like"/>
    <property type="match status" value="2"/>
</dbReference>
<keyword evidence="4" id="KW-0479">Metal-binding</keyword>
<feature type="domain" description="Peptidase M16 C-terminal" evidence="10">
    <location>
        <begin position="215"/>
        <end position="396"/>
    </location>
</feature>
<evidence type="ECO:0000256" key="6">
    <source>
        <dbReference type="ARBA" id="ARBA00022833"/>
    </source>
</evidence>
<proteinExistence type="inferred from homology"/>
<evidence type="ECO:0000259" key="10">
    <source>
        <dbReference type="Pfam" id="PF05193"/>
    </source>
</evidence>
<dbReference type="GO" id="GO:0006508">
    <property type="term" value="P:proteolysis"/>
    <property type="evidence" value="ECO:0007669"/>
    <property type="project" value="UniProtKB-KW"/>
</dbReference>
<accession>A0A7Z0VNM0</accession>
<dbReference type="InterPro" id="IPR050626">
    <property type="entry name" value="Peptidase_M16"/>
</dbReference>
<dbReference type="InterPro" id="IPR011765">
    <property type="entry name" value="Pept_M16_N"/>
</dbReference>
<reference evidence="11 12" key="1">
    <citation type="submission" date="2016-06" db="EMBL/GenBank/DDBJ databases">
        <title>Genome sequence of endosymbiont of Candidatus Endolucinida thiodiazotropha.</title>
        <authorList>
            <person name="Poehlein A."/>
            <person name="Koenig S."/>
            <person name="Heiden S.E."/>
            <person name="Thuermer A."/>
            <person name="Voget S."/>
            <person name="Daniel R."/>
            <person name="Markert S."/>
            <person name="Gros O."/>
            <person name="Schweder T."/>
        </authorList>
    </citation>
    <scope>NUCLEOTIDE SEQUENCE [LARGE SCALE GENOMIC DNA]</scope>
    <source>
        <strain evidence="11 12">COS</strain>
    </source>
</reference>
<dbReference type="Pfam" id="PF00675">
    <property type="entry name" value="Peptidase_M16"/>
    <property type="match status" value="1"/>
</dbReference>
<evidence type="ECO:0000313" key="12">
    <source>
        <dbReference type="Proteomes" id="UP000094769"/>
    </source>
</evidence>
<sequence>MASERMPVIIEDAILQCHGSIYKERMYLMRRLITGLVLSALCVSYAQAGVVEQQLDNGMKVIVKQDRRAPIAVSQVWYKVGSSYEFGGITGVSHVLEHMMFKGTKNHPPGEFSRIIAANGGDENAFTGRDYTAYFQTMASDRLEVSFELEADRMRNLLLLPEEFAKEVEVVKEERRMRTEDKPQSLTYERFLAGAYESSPNRNPVIGWMADLDSMQVEDLQVWYRKWYAPNNATLVVVGDVEPDKVIALAQRHFGPLKPEQVARPKPRMEPAQRGTKRFTVKVPAKQPYMVLGYKTPVVGKADEAWEPYALEMLAYVLDGGSSARLSNNLIRGSKLAVAADASYSAFSRLPGMLVMDAVPAPDTTVDVVEKALLKEVERFKTELVSEDEMERVRNQIIAAKVYEKDSVFYQAMLLGQLETVGLDWRLADDYVDHLKAVTAEQIRQVAQKYLVEDNLSVAVLEPLPLGDSLVKPVGKGIAHAH</sequence>
<evidence type="ECO:0000259" key="9">
    <source>
        <dbReference type="Pfam" id="PF00675"/>
    </source>
</evidence>
<evidence type="ECO:0000256" key="2">
    <source>
        <dbReference type="ARBA" id="ARBA00007261"/>
    </source>
</evidence>
<evidence type="ECO:0000256" key="3">
    <source>
        <dbReference type="ARBA" id="ARBA00022670"/>
    </source>
</evidence>
<organism evidence="11 12">
    <name type="scientific">Candidatus Thiodiazotropha endolucinida</name>
    <dbReference type="NCBI Taxonomy" id="1655433"/>
    <lineage>
        <taxon>Bacteria</taxon>
        <taxon>Pseudomonadati</taxon>
        <taxon>Pseudomonadota</taxon>
        <taxon>Gammaproteobacteria</taxon>
        <taxon>Chromatiales</taxon>
        <taxon>Sedimenticolaceae</taxon>
        <taxon>Candidatus Thiodiazotropha</taxon>
    </lineage>
</organism>
<dbReference type="PANTHER" id="PTHR43690">
    <property type="entry name" value="NARDILYSIN"/>
    <property type="match status" value="1"/>
</dbReference>
<keyword evidence="3 11" id="KW-0645">Protease</keyword>
<evidence type="ECO:0000256" key="7">
    <source>
        <dbReference type="ARBA" id="ARBA00023049"/>
    </source>
</evidence>
<dbReference type="Pfam" id="PF05193">
    <property type="entry name" value="Peptidase_M16_C"/>
    <property type="match status" value="1"/>
</dbReference>
<comment type="caution">
    <text evidence="11">The sequence shown here is derived from an EMBL/GenBank/DDBJ whole genome shotgun (WGS) entry which is preliminary data.</text>
</comment>
<name>A0A7Z0VNM0_9GAMM</name>
<dbReference type="InterPro" id="IPR001431">
    <property type="entry name" value="Pept_M16_Zn_BS"/>
</dbReference>
<feature type="domain" description="Peptidase M16 N-terminal" evidence="9">
    <location>
        <begin position="60"/>
        <end position="206"/>
    </location>
</feature>
<comment type="cofactor">
    <cofactor evidence="1">
        <name>Zn(2+)</name>
        <dbReference type="ChEBI" id="CHEBI:29105"/>
    </cofactor>
</comment>
<evidence type="ECO:0000256" key="5">
    <source>
        <dbReference type="ARBA" id="ARBA00022801"/>
    </source>
</evidence>
<dbReference type="PROSITE" id="PS00143">
    <property type="entry name" value="INSULINASE"/>
    <property type="match status" value="1"/>
</dbReference>
<evidence type="ECO:0000256" key="1">
    <source>
        <dbReference type="ARBA" id="ARBA00001947"/>
    </source>
</evidence>
<keyword evidence="7" id="KW-0482">Metalloprotease</keyword>
<comment type="similarity">
    <text evidence="2 8">Belongs to the peptidase M16 family.</text>
</comment>
<keyword evidence="5 11" id="KW-0378">Hydrolase</keyword>
<dbReference type="EMBL" id="MARB01000003">
    <property type="protein sequence ID" value="ODJ89028.1"/>
    <property type="molecule type" value="Genomic_DNA"/>
</dbReference>
<dbReference type="PANTHER" id="PTHR43690:SF17">
    <property type="entry name" value="PROTEIN YHJJ"/>
    <property type="match status" value="1"/>
</dbReference>
<dbReference type="Proteomes" id="UP000094769">
    <property type="component" value="Unassembled WGS sequence"/>
</dbReference>
<dbReference type="AlphaFoldDB" id="A0A7Z0VNM0"/>
<dbReference type="InterPro" id="IPR011249">
    <property type="entry name" value="Metalloenz_LuxS/M16"/>
</dbReference>
<dbReference type="GO" id="GO:0046872">
    <property type="term" value="F:metal ion binding"/>
    <property type="evidence" value="ECO:0007669"/>
    <property type="project" value="UniProtKB-KW"/>
</dbReference>
<dbReference type="InterPro" id="IPR007863">
    <property type="entry name" value="Peptidase_M16_C"/>
</dbReference>
<gene>
    <name evidence="11" type="primary">ptrA</name>
    <name evidence="11" type="ORF">CODIS_06400</name>
</gene>
<evidence type="ECO:0000256" key="4">
    <source>
        <dbReference type="ARBA" id="ARBA00022723"/>
    </source>
</evidence>
<evidence type="ECO:0000313" key="11">
    <source>
        <dbReference type="EMBL" id="ODJ89028.1"/>
    </source>
</evidence>
<evidence type="ECO:0000256" key="8">
    <source>
        <dbReference type="RuleBase" id="RU004447"/>
    </source>
</evidence>
<protein>
    <submittedName>
        <fullName evidence="11">Protease 3</fullName>
        <ecNumber evidence="11">3.4.24.55</ecNumber>
    </submittedName>
</protein>
<dbReference type="EC" id="3.4.24.55" evidence="11"/>